<feature type="region of interest" description="Disordered" evidence="1">
    <location>
        <begin position="94"/>
        <end position="118"/>
    </location>
</feature>
<comment type="caution">
    <text evidence="2">The sequence shown here is derived from an EMBL/GenBank/DDBJ whole genome shotgun (WGS) entry which is preliminary data.</text>
</comment>
<accession>A0AAV9WV54</accession>
<dbReference type="EMBL" id="JAVHJO010000015">
    <property type="protein sequence ID" value="KAK6527397.1"/>
    <property type="molecule type" value="Genomic_DNA"/>
</dbReference>
<dbReference type="Proteomes" id="UP001365542">
    <property type="component" value="Unassembled WGS sequence"/>
</dbReference>
<feature type="compositionally biased region" description="Basic and acidic residues" evidence="1">
    <location>
        <begin position="96"/>
        <end position="106"/>
    </location>
</feature>
<feature type="compositionally biased region" description="Low complexity" evidence="1">
    <location>
        <begin position="107"/>
        <end position="118"/>
    </location>
</feature>
<protein>
    <submittedName>
        <fullName evidence="2">Uncharacterized protein</fullName>
    </submittedName>
</protein>
<keyword evidence="3" id="KW-1185">Reference proteome</keyword>
<proteinExistence type="predicted"/>
<evidence type="ECO:0000313" key="3">
    <source>
        <dbReference type="Proteomes" id="UP001365542"/>
    </source>
</evidence>
<organism evidence="2 3">
    <name type="scientific">Orbilia ellipsospora</name>
    <dbReference type="NCBI Taxonomy" id="2528407"/>
    <lineage>
        <taxon>Eukaryota</taxon>
        <taxon>Fungi</taxon>
        <taxon>Dikarya</taxon>
        <taxon>Ascomycota</taxon>
        <taxon>Pezizomycotina</taxon>
        <taxon>Orbiliomycetes</taxon>
        <taxon>Orbiliales</taxon>
        <taxon>Orbiliaceae</taxon>
        <taxon>Orbilia</taxon>
    </lineage>
</organism>
<name>A0AAV9WV54_9PEZI</name>
<dbReference type="AlphaFoldDB" id="A0AAV9WV54"/>
<evidence type="ECO:0000256" key="1">
    <source>
        <dbReference type="SAM" id="MobiDB-lite"/>
    </source>
</evidence>
<sequence>MQLYNQTIRSIHYTYFKIKTPTLLITFFLISVTRALPQPKLAAGNFFGNPPVNNVLLPGKDGNRSPDGVILGAKNDIILNGAKFVDNKIIVPGGAESDRLGEEGKRLGQQGKLLGQAA</sequence>
<evidence type="ECO:0000313" key="2">
    <source>
        <dbReference type="EMBL" id="KAK6527397.1"/>
    </source>
</evidence>
<reference evidence="2 3" key="1">
    <citation type="submission" date="2019-10" db="EMBL/GenBank/DDBJ databases">
        <authorList>
            <person name="Palmer J.M."/>
        </authorList>
    </citation>
    <scope>NUCLEOTIDE SEQUENCE [LARGE SCALE GENOMIC DNA]</scope>
    <source>
        <strain evidence="2 3">TWF694</strain>
    </source>
</reference>
<gene>
    <name evidence="2" type="ORF">TWF694_004386</name>
</gene>